<accession>A0A2H3BAM5</accession>
<evidence type="ECO:0000256" key="1">
    <source>
        <dbReference type="SAM" id="MobiDB-lite"/>
    </source>
</evidence>
<organism evidence="2 3">
    <name type="scientific">Armillaria solidipes</name>
    <dbReference type="NCBI Taxonomy" id="1076256"/>
    <lineage>
        <taxon>Eukaryota</taxon>
        <taxon>Fungi</taxon>
        <taxon>Dikarya</taxon>
        <taxon>Basidiomycota</taxon>
        <taxon>Agaricomycotina</taxon>
        <taxon>Agaricomycetes</taxon>
        <taxon>Agaricomycetidae</taxon>
        <taxon>Agaricales</taxon>
        <taxon>Marasmiineae</taxon>
        <taxon>Physalacriaceae</taxon>
        <taxon>Armillaria</taxon>
    </lineage>
</organism>
<proteinExistence type="predicted"/>
<gene>
    <name evidence="2" type="ORF">ARMSODRAFT_1019985</name>
</gene>
<dbReference type="Proteomes" id="UP000218334">
    <property type="component" value="Unassembled WGS sequence"/>
</dbReference>
<dbReference type="AlphaFoldDB" id="A0A2H3BAM5"/>
<evidence type="ECO:0000313" key="3">
    <source>
        <dbReference type="Proteomes" id="UP000218334"/>
    </source>
</evidence>
<protein>
    <submittedName>
        <fullName evidence="2">Uncharacterized protein</fullName>
    </submittedName>
</protein>
<name>A0A2H3BAM5_9AGAR</name>
<reference evidence="3" key="1">
    <citation type="journal article" date="2017" name="Nat. Ecol. Evol.">
        <title>Genome expansion and lineage-specific genetic innovations in the forest pathogenic fungi Armillaria.</title>
        <authorList>
            <person name="Sipos G."/>
            <person name="Prasanna A.N."/>
            <person name="Walter M.C."/>
            <person name="O'Connor E."/>
            <person name="Balint B."/>
            <person name="Krizsan K."/>
            <person name="Kiss B."/>
            <person name="Hess J."/>
            <person name="Varga T."/>
            <person name="Slot J."/>
            <person name="Riley R."/>
            <person name="Boka B."/>
            <person name="Rigling D."/>
            <person name="Barry K."/>
            <person name="Lee J."/>
            <person name="Mihaltcheva S."/>
            <person name="LaButti K."/>
            <person name="Lipzen A."/>
            <person name="Waldron R."/>
            <person name="Moloney N.M."/>
            <person name="Sperisen C."/>
            <person name="Kredics L."/>
            <person name="Vagvoelgyi C."/>
            <person name="Patrignani A."/>
            <person name="Fitzpatrick D."/>
            <person name="Nagy I."/>
            <person name="Doyle S."/>
            <person name="Anderson J.B."/>
            <person name="Grigoriev I.V."/>
            <person name="Gueldener U."/>
            <person name="Muensterkoetter M."/>
            <person name="Nagy L.G."/>
        </authorList>
    </citation>
    <scope>NUCLEOTIDE SEQUENCE [LARGE SCALE GENOMIC DNA]</scope>
    <source>
        <strain evidence="3">28-4</strain>
    </source>
</reference>
<evidence type="ECO:0000313" key="2">
    <source>
        <dbReference type="EMBL" id="PBK67939.1"/>
    </source>
</evidence>
<keyword evidence="3" id="KW-1185">Reference proteome</keyword>
<feature type="compositionally biased region" description="Low complexity" evidence="1">
    <location>
        <begin position="1"/>
        <end position="33"/>
    </location>
</feature>
<dbReference type="EMBL" id="KZ293434">
    <property type="protein sequence ID" value="PBK67939.1"/>
    <property type="molecule type" value="Genomic_DNA"/>
</dbReference>
<sequence length="103" mass="10891">MLSSGSVPPSGSPTTGTANLVPQQSLPSSTSPSKDLNLPQGPAPSPTSESESSDGIFWEPGTLKTGAQSAASIFRQVQEKTNNILKFQWSKGSYQRFETAKSF</sequence>
<feature type="region of interest" description="Disordered" evidence="1">
    <location>
        <begin position="1"/>
        <end position="61"/>
    </location>
</feature>